<accession>A0ABZ0IRM2</accession>
<feature type="transmembrane region" description="Helical" evidence="1">
    <location>
        <begin position="30"/>
        <end position="47"/>
    </location>
</feature>
<keyword evidence="1" id="KW-1133">Transmembrane helix</keyword>
<reference evidence="2 3" key="1">
    <citation type="journal article" date="2023" name="Microbiol. Resour. Announc.">
        <title>Complete Genome Sequence of Imperialibacter roseus strain P4T.</title>
        <authorList>
            <person name="Tizabi D.R."/>
            <person name="Bachvaroff T."/>
            <person name="Hill R.T."/>
        </authorList>
    </citation>
    <scope>NUCLEOTIDE SEQUENCE [LARGE SCALE GENOMIC DNA]</scope>
    <source>
        <strain evidence="2 3">P4T</strain>
    </source>
</reference>
<proteinExistence type="predicted"/>
<sequence length="126" mass="14381">MTKKVIHGILAALFVVFTYVQFNDPDPERWVTLYGMVAGLSLLHGFWKPLPYVTVALMGLCLIWALTLIPGMLEWFASDDKSEMLGHMMDDKPYIEQTRELGGLLIASAALFYLWWSSRPKKEEQA</sequence>
<dbReference type="RefSeq" id="WP_317490356.1">
    <property type="nucleotide sequence ID" value="NZ_CP136051.1"/>
</dbReference>
<dbReference type="InterPro" id="IPR029377">
    <property type="entry name" value="TMEM220"/>
</dbReference>
<keyword evidence="1 2" id="KW-0812">Transmembrane</keyword>
<feature type="transmembrane region" description="Helical" evidence="1">
    <location>
        <begin position="53"/>
        <end position="77"/>
    </location>
</feature>
<feature type="transmembrane region" description="Helical" evidence="1">
    <location>
        <begin position="98"/>
        <end position="116"/>
    </location>
</feature>
<evidence type="ECO:0000313" key="3">
    <source>
        <dbReference type="Proteomes" id="UP001302349"/>
    </source>
</evidence>
<feature type="transmembrane region" description="Helical" evidence="1">
    <location>
        <begin position="6"/>
        <end position="23"/>
    </location>
</feature>
<dbReference type="Pfam" id="PF15071">
    <property type="entry name" value="TMEM220"/>
    <property type="match status" value="1"/>
</dbReference>
<dbReference type="Proteomes" id="UP001302349">
    <property type="component" value="Chromosome"/>
</dbReference>
<evidence type="ECO:0000313" key="2">
    <source>
        <dbReference type="EMBL" id="WOK07693.1"/>
    </source>
</evidence>
<dbReference type="EMBL" id="CP136051">
    <property type="protein sequence ID" value="WOK07693.1"/>
    <property type="molecule type" value="Genomic_DNA"/>
</dbReference>
<name>A0ABZ0IRM2_9BACT</name>
<keyword evidence="1" id="KW-0472">Membrane</keyword>
<organism evidence="2 3">
    <name type="scientific">Imperialibacter roseus</name>
    <dbReference type="NCBI Taxonomy" id="1324217"/>
    <lineage>
        <taxon>Bacteria</taxon>
        <taxon>Pseudomonadati</taxon>
        <taxon>Bacteroidota</taxon>
        <taxon>Cytophagia</taxon>
        <taxon>Cytophagales</taxon>
        <taxon>Flammeovirgaceae</taxon>
        <taxon>Imperialibacter</taxon>
    </lineage>
</organism>
<keyword evidence="3" id="KW-1185">Reference proteome</keyword>
<evidence type="ECO:0000256" key="1">
    <source>
        <dbReference type="SAM" id="Phobius"/>
    </source>
</evidence>
<gene>
    <name evidence="2" type="ORF">RT717_03525</name>
</gene>
<protein>
    <submittedName>
        <fullName evidence="2">Transmembrane 220 family protein</fullName>
    </submittedName>
</protein>